<reference evidence="1" key="3">
    <citation type="submission" date="2022-06" db="UniProtKB">
        <authorList>
            <consortium name="EnsemblPlants"/>
        </authorList>
    </citation>
    <scope>IDENTIFICATION</scope>
</reference>
<protein>
    <submittedName>
        <fullName evidence="1">Uncharacterized protein</fullName>
    </submittedName>
</protein>
<organism evidence="1 2">
    <name type="scientific">Triticum urartu</name>
    <name type="common">Red wild einkorn</name>
    <name type="synonym">Crithodium urartu</name>
    <dbReference type="NCBI Taxonomy" id="4572"/>
    <lineage>
        <taxon>Eukaryota</taxon>
        <taxon>Viridiplantae</taxon>
        <taxon>Streptophyta</taxon>
        <taxon>Embryophyta</taxon>
        <taxon>Tracheophyta</taxon>
        <taxon>Spermatophyta</taxon>
        <taxon>Magnoliopsida</taxon>
        <taxon>Liliopsida</taxon>
        <taxon>Poales</taxon>
        <taxon>Poaceae</taxon>
        <taxon>BOP clade</taxon>
        <taxon>Pooideae</taxon>
        <taxon>Triticodae</taxon>
        <taxon>Triticeae</taxon>
        <taxon>Triticinae</taxon>
        <taxon>Triticum</taxon>
    </lineage>
</organism>
<dbReference type="Gramene" id="TuG1812G0200004411.01.T01">
    <property type="protein sequence ID" value="TuG1812G0200004411.01.T01.cds272928"/>
    <property type="gene ID" value="TuG1812G0200004411.01"/>
</dbReference>
<sequence length="111" mass="12502">MVITRLQMPNLWKDLTFRVVMRNTFRKTDAAAGHGIRGTVHSDGGPAAPCCAVQWKIATTATDIVPNNAIPHRHFPSILLAREKPIELSVRSSRKRRTWSGRVAPTLAYRW</sequence>
<evidence type="ECO:0000313" key="1">
    <source>
        <dbReference type="EnsemblPlants" id="TuG1812G0200004411.01.T01.cds272928"/>
    </source>
</evidence>
<reference evidence="1" key="2">
    <citation type="submission" date="2018-03" db="EMBL/GenBank/DDBJ databases">
        <title>The Triticum urartu genome reveals the dynamic nature of wheat genome evolution.</title>
        <authorList>
            <person name="Ling H."/>
            <person name="Ma B."/>
            <person name="Shi X."/>
            <person name="Liu H."/>
            <person name="Dong L."/>
            <person name="Sun H."/>
            <person name="Cao Y."/>
            <person name="Gao Q."/>
            <person name="Zheng S."/>
            <person name="Li Y."/>
            <person name="Yu Y."/>
            <person name="Du H."/>
            <person name="Qi M."/>
            <person name="Li Y."/>
            <person name="Yu H."/>
            <person name="Cui Y."/>
            <person name="Wang N."/>
            <person name="Chen C."/>
            <person name="Wu H."/>
            <person name="Zhao Y."/>
            <person name="Zhang J."/>
            <person name="Li Y."/>
            <person name="Zhou W."/>
            <person name="Zhang B."/>
            <person name="Hu W."/>
            <person name="Eijk M."/>
            <person name="Tang J."/>
            <person name="Witsenboer H."/>
            <person name="Zhao S."/>
            <person name="Li Z."/>
            <person name="Zhang A."/>
            <person name="Wang D."/>
            <person name="Liang C."/>
        </authorList>
    </citation>
    <scope>NUCLEOTIDE SEQUENCE [LARGE SCALE GENOMIC DNA]</scope>
    <source>
        <strain evidence="1">cv. G1812</strain>
    </source>
</reference>
<dbReference type="Proteomes" id="UP000015106">
    <property type="component" value="Chromosome 2"/>
</dbReference>
<dbReference type="AlphaFoldDB" id="A0A8R7TKY6"/>
<proteinExistence type="predicted"/>
<reference evidence="2" key="1">
    <citation type="journal article" date="2013" name="Nature">
        <title>Draft genome of the wheat A-genome progenitor Triticum urartu.</title>
        <authorList>
            <person name="Ling H.Q."/>
            <person name="Zhao S."/>
            <person name="Liu D."/>
            <person name="Wang J."/>
            <person name="Sun H."/>
            <person name="Zhang C."/>
            <person name="Fan H."/>
            <person name="Li D."/>
            <person name="Dong L."/>
            <person name="Tao Y."/>
            <person name="Gao C."/>
            <person name="Wu H."/>
            <person name="Li Y."/>
            <person name="Cui Y."/>
            <person name="Guo X."/>
            <person name="Zheng S."/>
            <person name="Wang B."/>
            <person name="Yu K."/>
            <person name="Liang Q."/>
            <person name="Yang W."/>
            <person name="Lou X."/>
            <person name="Chen J."/>
            <person name="Feng M."/>
            <person name="Jian J."/>
            <person name="Zhang X."/>
            <person name="Luo G."/>
            <person name="Jiang Y."/>
            <person name="Liu J."/>
            <person name="Wang Z."/>
            <person name="Sha Y."/>
            <person name="Zhang B."/>
            <person name="Wu H."/>
            <person name="Tang D."/>
            <person name="Shen Q."/>
            <person name="Xue P."/>
            <person name="Zou S."/>
            <person name="Wang X."/>
            <person name="Liu X."/>
            <person name="Wang F."/>
            <person name="Yang Y."/>
            <person name="An X."/>
            <person name="Dong Z."/>
            <person name="Zhang K."/>
            <person name="Zhang X."/>
            <person name="Luo M.C."/>
            <person name="Dvorak J."/>
            <person name="Tong Y."/>
            <person name="Wang J."/>
            <person name="Yang H."/>
            <person name="Li Z."/>
            <person name="Wang D."/>
            <person name="Zhang A."/>
            <person name="Wang J."/>
        </authorList>
    </citation>
    <scope>NUCLEOTIDE SEQUENCE</scope>
    <source>
        <strain evidence="2">cv. G1812</strain>
    </source>
</reference>
<dbReference type="EnsemblPlants" id="TuG1812G0200004411.01.T01">
    <property type="protein sequence ID" value="TuG1812G0200004411.01.T01.cds272928"/>
    <property type="gene ID" value="TuG1812G0200004411.01"/>
</dbReference>
<evidence type="ECO:0000313" key="2">
    <source>
        <dbReference type="Proteomes" id="UP000015106"/>
    </source>
</evidence>
<accession>A0A8R7TKY6</accession>
<name>A0A8R7TKY6_TRIUA</name>
<keyword evidence="2" id="KW-1185">Reference proteome</keyword>